<reference evidence="2 3" key="1">
    <citation type="journal article" date="2013" name="Chin. Sci. Bull.">
        <title>Genome survey uncovers the secrets of sex and lifestyle in caterpillar fungus.</title>
        <authorList>
            <person name="Hu X."/>
            <person name="Zhang Y."/>
            <person name="Xiao G."/>
            <person name="Zheng P."/>
            <person name="Xia Y."/>
            <person name="Zhang X."/>
            <person name="St Leger R.J."/>
            <person name="Liu X."/>
            <person name="Wang C."/>
        </authorList>
    </citation>
    <scope>NUCLEOTIDE SEQUENCE [LARGE SCALE GENOMIC DNA]</scope>
    <source>
        <strain evidence="3">Co18 / CGMCC 3.14243</strain>
        <tissue evidence="2">Fruit-body</tissue>
    </source>
</reference>
<dbReference type="EMBL" id="KE652484">
    <property type="protein sequence ID" value="EQL01483.1"/>
    <property type="molecule type" value="Genomic_DNA"/>
</dbReference>
<feature type="region of interest" description="Disordered" evidence="1">
    <location>
        <begin position="40"/>
        <end position="84"/>
    </location>
</feature>
<gene>
    <name evidence="2" type="ORF">OCS_02799</name>
</gene>
<organism evidence="2 3">
    <name type="scientific">Ophiocordyceps sinensis (strain Co18 / CGMCC 3.14243)</name>
    <name type="common">Yarsagumba caterpillar fungus</name>
    <name type="synonym">Hirsutella sinensis</name>
    <dbReference type="NCBI Taxonomy" id="911162"/>
    <lineage>
        <taxon>Eukaryota</taxon>
        <taxon>Fungi</taxon>
        <taxon>Dikarya</taxon>
        <taxon>Ascomycota</taxon>
        <taxon>Pezizomycotina</taxon>
        <taxon>Sordariomycetes</taxon>
        <taxon>Hypocreomycetidae</taxon>
        <taxon>Hypocreales</taxon>
        <taxon>Ophiocordycipitaceae</taxon>
        <taxon>Ophiocordyceps</taxon>
    </lineage>
</organism>
<dbReference type="HOGENOM" id="CLU_1627594_0_0_1"/>
<evidence type="ECO:0000313" key="2">
    <source>
        <dbReference type="EMBL" id="EQL01483.1"/>
    </source>
</evidence>
<feature type="region of interest" description="Disordered" evidence="1">
    <location>
        <begin position="1"/>
        <end position="27"/>
    </location>
</feature>
<proteinExistence type="predicted"/>
<sequence length="163" mass="17910">MVKTLTIPTSTSSNPASYDTTSRRTSRLRQTLRRVLLQARHPHTHTSPLAASSPPDKQKFASCSKPALVASSSPPPSVPNADFNKGMKLLPYDKEDELQKHFNGTKLIGDFNGTAPSSSGFDRCRQSMPCRTTFLFRTTSLAAALLTPDGGIHLGHCWPFRER</sequence>
<evidence type="ECO:0000256" key="1">
    <source>
        <dbReference type="SAM" id="MobiDB-lite"/>
    </source>
</evidence>
<evidence type="ECO:0000313" key="3">
    <source>
        <dbReference type="Proteomes" id="UP000019374"/>
    </source>
</evidence>
<dbReference type="AlphaFoldDB" id="T5AI22"/>
<dbReference type="Proteomes" id="UP000019374">
    <property type="component" value="Unassembled WGS sequence"/>
</dbReference>
<feature type="compositionally biased region" description="Polar residues" evidence="1">
    <location>
        <begin position="1"/>
        <end position="19"/>
    </location>
</feature>
<protein>
    <submittedName>
        <fullName evidence="2">Uncharacterized protein</fullName>
    </submittedName>
</protein>
<accession>T5AI22</accession>
<name>T5AI22_OPHSC</name>